<protein>
    <submittedName>
        <fullName evidence="1">Uncharacterized protein</fullName>
    </submittedName>
</protein>
<gene>
    <name evidence="1" type="ORF">ASZ90_006577</name>
</gene>
<proteinExistence type="predicted"/>
<organism evidence="1">
    <name type="scientific">hydrocarbon metagenome</name>
    <dbReference type="NCBI Taxonomy" id="938273"/>
    <lineage>
        <taxon>unclassified sequences</taxon>
        <taxon>metagenomes</taxon>
        <taxon>ecological metagenomes</taxon>
    </lineage>
</organism>
<comment type="caution">
    <text evidence="1">The sequence shown here is derived from an EMBL/GenBank/DDBJ whole genome shotgun (WGS) entry which is preliminary data.</text>
</comment>
<reference evidence="1" key="1">
    <citation type="journal article" date="2015" name="Proc. Natl. Acad. Sci. U.S.A.">
        <title>Networks of energetic and metabolic interactions define dynamics in microbial communities.</title>
        <authorList>
            <person name="Embree M."/>
            <person name="Liu J.K."/>
            <person name="Al-Bassam M.M."/>
            <person name="Zengler K."/>
        </authorList>
    </citation>
    <scope>NUCLEOTIDE SEQUENCE</scope>
</reference>
<dbReference type="EMBL" id="LNQE01000895">
    <property type="protein sequence ID" value="KUG23620.1"/>
    <property type="molecule type" value="Genomic_DNA"/>
</dbReference>
<name>A0A0W8FS55_9ZZZZ</name>
<accession>A0A0W8FS55</accession>
<sequence length="313" mass="34068">MISKMHDIFLRFIWVLCLALSLLVVNCSGGGGGGDTNNSSSQTAAFIADHQVAADFDSIPQSAIEQAKSDLHIAYGHTSHGSQIITGMDALAAENILYSWNEGGTGGAIDLDDYAMGGDLGSYPDWVNNTRTYLGTPDSSTGRGTAKPNVNVIIWSWCGQVSGYTEQQMIDNYLAPMTQLETDYPEIKFVYMTGHLDGGGQNGNLNLRNQQIRNYCTANNKILFDFADIESYDPGGSTNYMPLLANDNCDYDNNGDEILESNWAVNWVAANPGHTLTTLANNCGSCAHSQRLNCVLKGRAAWWLWARLAGWNP</sequence>
<dbReference type="AlphaFoldDB" id="A0A0W8FS55"/>
<evidence type="ECO:0000313" key="1">
    <source>
        <dbReference type="EMBL" id="KUG23620.1"/>
    </source>
</evidence>